<evidence type="ECO:0000256" key="2">
    <source>
        <dbReference type="ARBA" id="ARBA00022525"/>
    </source>
</evidence>
<dbReference type="PROSITE" id="PS50240">
    <property type="entry name" value="TRYPSIN_DOM"/>
    <property type="match status" value="1"/>
</dbReference>
<evidence type="ECO:0000256" key="6">
    <source>
        <dbReference type="SAM" id="MobiDB-lite"/>
    </source>
</evidence>
<sequence length="461" mass="50449">MYTMPRTIANDRFAFRPMIALAAVAIVLSSTTVAVDLNNNTNSVVDESCTCVPFYQCDQGDEVKIPLSTSAGCLKEWICCRNKSNDTIGETLTASGLQSNDISLDNGVDQQQCTCVPKNQCLIDDYSVQPTYNVSAGNCSYDQVCCNKNHTVIGGINENNQNNNNNNNNNNARSCGVGIPSQENETDLRIINHDYDFSKTHFGQFPWMVAIMKTYIDPSTGMKTNDFLYLCGGSLIHPQVILTAAHCVKEQRLNELKVRVGEWDTLSNNTEQGHQDISVSEIVTHPNFNNGSMHNDVALIKLSSEVAFQQHVNTICIPNPTVQSNYDSESCVVTGWGKHAFDKKGRYQNVLKAVYLSMVPHNVCQQNLTRTRLGQHFVLDKSFVCAGGANKQDACAGDGGGPLICAAAENANTSSSLKKYIQVGIVSWGIGCGEENVPGVYSSVAANSEWINRQMLDTLKQ</sequence>
<evidence type="ECO:0000313" key="8">
    <source>
        <dbReference type="EMBL" id="MBY74524.1"/>
    </source>
</evidence>
<keyword evidence="3" id="KW-1015">Disulfide bond</keyword>
<reference evidence="8" key="1">
    <citation type="submission" date="2018-04" db="EMBL/GenBank/DDBJ databases">
        <title>Transcriptome assembly of Sipha flava.</title>
        <authorList>
            <person name="Scully E.D."/>
            <person name="Geib S.M."/>
            <person name="Palmer N.A."/>
            <person name="Koch K."/>
            <person name="Bradshaw J."/>
            <person name="Heng-Moss T."/>
            <person name="Sarath G."/>
        </authorList>
    </citation>
    <scope>NUCLEOTIDE SEQUENCE</scope>
</reference>
<dbReference type="FunFam" id="2.40.10.10:FF:000038">
    <property type="entry name" value="Serine protease"/>
    <property type="match status" value="1"/>
</dbReference>
<evidence type="ECO:0000256" key="1">
    <source>
        <dbReference type="ARBA" id="ARBA00004613"/>
    </source>
</evidence>
<dbReference type="PANTHER" id="PTHR24258:SF129">
    <property type="entry name" value="LP15124P-RELATED"/>
    <property type="match status" value="1"/>
</dbReference>
<dbReference type="SMART" id="SM00020">
    <property type="entry name" value="Tryp_SPc"/>
    <property type="match status" value="1"/>
</dbReference>
<dbReference type="InterPro" id="IPR009003">
    <property type="entry name" value="Peptidase_S1_PA"/>
</dbReference>
<dbReference type="PRINTS" id="PR00722">
    <property type="entry name" value="CHYMOTRYPSIN"/>
</dbReference>
<feature type="region of interest" description="Disordered" evidence="6">
    <location>
        <begin position="159"/>
        <end position="178"/>
    </location>
</feature>
<protein>
    <recommendedName>
        <fullName evidence="4">Phenoloxidase-activating factor 2</fullName>
    </recommendedName>
    <alternativeName>
        <fullName evidence="5">Prophenoloxidase-activating factor II</fullName>
    </alternativeName>
</protein>
<dbReference type="OrthoDB" id="6261922at2759"/>
<evidence type="ECO:0000256" key="5">
    <source>
        <dbReference type="ARBA" id="ARBA00076468"/>
    </source>
</evidence>
<gene>
    <name evidence="8" type="primary">PROC_1</name>
    <name evidence="10" type="synonym">LOC112691663</name>
    <name evidence="8" type="ORF">g.162785</name>
</gene>
<dbReference type="InterPro" id="IPR043504">
    <property type="entry name" value="Peptidase_S1_PA_chymotrypsin"/>
</dbReference>
<evidence type="ECO:0000313" key="9">
    <source>
        <dbReference type="Proteomes" id="UP000694846"/>
    </source>
</evidence>
<dbReference type="EMBL" id="GGMS01005321">
    <property type="protein sequence ID" value="MBY74524.1"/>
    <property type="molecule type" value="Transcribed_RNA"/>
</dbReference>
<feature type="domain" description="Peptidase S1" evidence="7">
    <location>
        <begin position="190"/>
        <end position="456"/>
    </location>
</feature>
<keyword evidence="2" id="KW-0964">Secreted</keyword>
<dbReference type="InterPro" id="IPR001254">
    <property type="entry name" value="Trypsin_dom"/>
</dbReference>
<dbReference type="GO" id="GO:0004252">
    <property type="term" value="F:serine-type endopeptidase activity"/>
    <property type="evidence" value="ECO:0007669"/>
    <property type="project" value="InterPro"/>
</dbReference>
<dbReference type="CDD" id="cd00190">
    <property type="entry name" value="Tryp_SPc"/>
    <property type="match status" value="1"/>
</dbReference>
<dbReference type="Proteomes" id="UP000694846">
    <property type="component" value="Unplaced"/>
</dbReference>
<reference evidence="10" key="2">
    <citation type="submission" date="2025-04" db="UniProtKB">
        <authorList>
            <consortium name="RefSeq"/>
        </authorList>
    </citation>
    <scope>IDENTIFICATION</scope>
    <source>
        <tissue evidence="10">Whole body</tissue>
    </source>
</reference>
<evidence type="ECO:0000256" key="3">
    <source>
        <dbReference type="ARBA" id="ARBA00023157"/>
    </source>
</evidence>
<dbReference type="PANTHER" id="PTHR24258">
    <property type="entry name" value="SERINE PROTEASE-RELATED"/>
    <property type="match status" value="1"/>
</dbReference>
<proteinExistence type="predicted"/>
<dbReference type="InterPro" id="IPR018114">
    <property type="entry name" value="TRYPSIN_HIS"/>
</dbReference>
<evidence type="ECO:0000313" key="10">
    <source>
        <dbReference type="RefSeq" id="XP_025421793.1"/>
    </source>
</evidence>
<dbReference type="RefSeq" id="XP_025421793.1">
    <property type="nucleotide sequence ID" value="XM_025566008.1"/>
</dbReference>
<dbReference type="GO" id="GO:0006508">
    <property type="term" value="P:proteolysis"/>
    <property type="evidence" value="ECO:0007669"/>
    <property type="project" value="InterPro"/>
</dbReference>
<dbReference type="Gene3D" id="2.40.10.10">
    <property type="entry name" value="Trypsin-like serine proteases"/>
    <property type="match status" value="2"/>
</dbReference>
<dbReference type="SUPFAM" id="SSF50494">
    <property type="entry name" value="Trypsin-like serine proteases"/>
    <property type="match status" value="1"/>
</dbReference>
<name>A0A2S2Q9X0_9HEMI</name>
<feature type="compositionally biased region" description="Low complexity" evidence="6">
    <location>
        <begin position="159"/>
        <end position="171"/>
    </location>
</feature>
<organism evidence="8">
    <name type="scientific">Sipha flava</name>
    <name type="common">yellow sugarcane aphid</name>
    <dbReference type="NCBI Taxonomy" id="143950"/>
    <lineage>
        <taxon>Eukaryota</taxon>
        <taxon>Metazoa</taxon>
        <taxon>Ecdysozoa</taxon>
        <taxon>Arthropoda</taxon>
        <taxon>Hexapoda</taxon>
        <taxon>Insecta</taxon>
        <taxon>Pterygota</taxon>
        <taxon>Neoptera</taxon>
        <taxon>Paraneoptera</taxon>
        <taxon>Hemiptera</taxon>
        <taxon>Sternorrhyncha</taxon>
        <taxon>Aphidomorpha</taxon>
        <taxon>Aphidoidea</taxon>
        <taxon>Aphididae</taxon>
        <taxon>Sipha</taxon>
    </lineage>
</organism>
<comment type="subcellular location">
    <subcellularLocation>
        <location evidence="1">Secreted</location>
    </subcellularLocation>
</comment>
<evidence type="ECO:0000259" key="7">
    <source>
        <dbReference type="PROSITE" id="PS50240"/>
    </source>
</evidence>
<dbReference type="Pfam" id="PF00089">
    <property type="entry name" value="Trypsin"/>
    <property type="match status" value="1"/>
</dbReference>
<dbReference type="InterPro" id="IPR001314">
    <property type="entry name" value="Peptidase_S1A"/>
</dbReference>
<dbReference type="GO" id="GO:0005576">
    <property type="term" value="C:extracellular region"/>
    <property type="evidence" value="ECO:0007669"/>
    <property type="project" value="UniProtKB-SubCell"/>
</dbReference>
<keyword evidence="9" id="KW-1185">Reference proteome</keyword>
<accession>A0A2S2Q9X0</accession>
<evidence type="ECO:0000256" key="4">
    <source>
        <dbReference type="ARBA" id="ARBA00068096"/>
    </source>
</evidence>
<dbReference type="PROSITE" id="PS00134">
    <property type="entry name" value="TRYPSIN_HIS"/>
    <property type="match status" value="1"/>
</dbReference>
<dbReference type="AlphaFoldDB" id="A0A2S2Q9X0"/>